<proteinExistence type="predicted"/>
<feature type="non-terminal residue" evidence="2">
    <location>
        <position position="1"/>
    </location>
</feature>
<evidence type="ECO:0000313" key="3">
    <source>
        <dbReference type="Proteomes" id="UP000685013"/>
    </source>
</evidence>
<organism evidence="2 3">
    <name type="scientific">Cucurbita argyrosperma subsp. sororia</name>
    <dbReference type="NCBI Taxonomy" id="37648"/>
    <lineage>
        <taxon>Eukaryota</taxon>
        <taxon>Viridiplantae</taxon>
        <taxon>Streptophyta</taxon>
        <taxon>Embryophyta</taxon>
        <taxon>Tracheophyta</taxon>
        <taxon>Spermatophyta</taxon>
        <taxon>Magnoliopsida</taxon>
        <taxon>eudicotyledons</taxon>
        <taxon>Gunneridae</taxon>
        <taxon>Pentapetalae</taxon>
        <taxon>rosids</taxon>
        <taxon>fabids</taxon>
        <taxon>Cucurbitales</taxon>
        <taxon>Cucurbitaceae</taxon>
        <taxon>Cucurbiteae</taxon>
        <taxon>Cucurbita</taxon>
    </lineage>
</organism>
<evidence type="ECO:0000313" key="2">
    <source>
        <dbReference type="EMBL" id="KAG6582561.1"/>
    </source>
</evidence>
<keyword evidence="1" id="KW-0472">Membrane</keyword>
<feature type="transmembrane region" description="Helical" evidence="1">
    <location>
        <begin position="23"/>
        <end position="46"/>
    </location>
</feature>
<name>A0AAV6MLF0_9ROSI</name>
<gene>
    <name evidence="2" type="ORF">SDJN03_22563</name>
</gene>
<reference evidence="2 3" key="1">
    <citation type="journal article" date="2021" name="Hortic Res">
        <title>The domestication of Cucurbita argyrosperma as revealed by the genome of its wild relative.</title>
        <authorList>
            <person name="Barrera-Redondo J."/>
            <person name="Sanchez-de la Vega G."/>
            <person name="Aguirre-Liguori J.A."/>
            <person name="Castellanos-Morales G."/>
            <person name="Gutierrez-Guerrero Y.T."/>
            <person name="Aguirre-Dugua X."/>
            <person name="Aguirre-Planter E."/>
            <person name="Tenaillon M.I."/>
            <person name="Lira-Saade R."/>
            <person name="Eguiarte L.E."/>
        </authorList>
    </citation>
    <scope>NUCLEOTIDE SEQUENCE [LARGE SCALE GENOMIC DNA]</scope>
    <source>
        <strain evidence="2">JBR-2021</strain>
    </source>
</reference>
<dbReference type="Proteomes" id="UP000685013">
    <property type="component" value="Chromosome 14"/>
</dbReference>
<keyword evidence="3" id="KW-1185">Reference proteome</keyword>
<protein>
    <submittedName>
        <fullName evidence="2">Uncharacterized protein</fullName>
    </submittedName>
</protein>
<accession>A0AAV6MLF0</accession>
<sequence length="166" mass="19045">MNCPSTVPVPVPVPLRPEKFGRFFNVLAACLFFLAELLLVACTLCVESQRAFLRVQSSKPWERRTINSRCQSNLQKGFNDREKLLKDFSGQYAFGDKYICHIDVFLAIQISNAIGKFNIHMFQVSYFSKDLWILQEVTRIPSLVTRKATQRPSLGVYKAETQNHVI</sequence>
<comment type="caution">
    <text evidence="2">The sequence shown here is derived from an EMBL/GenBank/DDBJ whole genome shotgun (WGS) entry which is preliminary data.</text>
</comment>
<keyword evidence="1" id="KW-0812">Transmembrane</keyword>
<dbReference type="AlphaFoldDB" id="A0AAV6MLF0"/>
<keyword evidence="1" id="KW-1133">Transmembrane helix</keyword>
<evidence type="ECO:0000256" key="1">
    <source>
        <dbReference type="SAM" id="Phobius"/>
    </source>
</evidence>
<dbReference type="EMBL" id="JAGKQH010000014">
    <property type="protein sequence ID" value="KAG6582561.1"/>
    <property type="molecule type" value="Genomic_DNA"/>
</dbReference>